<evidence type="ECO:0000313" key="4">
    <source>
        <dbReference type="Proteomes" id="UP000784700"/>
    </source>
</evidence>
<dbReference type="OrthoDB" id="9779910at2"/>
<dbReference type="InterPro" id="IPR051910">
    <property type="entry name" value="ComF/GntX_DNA_util-trans"/>
</dbReference>
<name>A0A2S2JLE4_9LACO</name>
<proteinExistence type="inferred from homology"/>
<dbReference type="InterPro" id="IPR029057">
    <property type="entry name" value="PRTase-like"/>
</dbReference>
<dbReference type="Pfam" id="PF00156">
    <property type="entry name" value="Pribosyltran"/>
    <property type="match status" value="1"/>
</dbReference>
<dbReference type="GeneID" id="58108802"/>
<accession>A0A2S2JLE4</accession>
<dbReference type="SUPFAM" id="SSF53271">
    <property type="entry name" value="PRTase-like"/>
    <property type="match status" value="1"/>
</dbReference>
<dbReference type="Gene3D" id="3.40.50.2020">
    <property type="match status" value="1"/>
</dbReference>
<dbReference type="InterPro" id="IPR000836">
    <property type="entry name" value="PRTase_dom"/>
</dbReference>
<evidence type="ECO:0000256" key="1">
    <source>
        <dbReference type="ARBA" id="ARBA00008007"/>
    </source>
</evidence>
<dbReference type="PANTHER" id="PTHR47505">
    <property type="entry name" value="DNA UTILIZATION PROTEIN YHGH"/>
    <property type="match status" value="1"/>
</dbReference>
<dbReference type="Proteomes" id="UP000784700">
    <property type="component" value="Unassembled WGS sequence"/>
</dbReference>
<feature type="domain" description="Phosphoribosyltransferase" evidence="2">
    <location>
        <begin position="153"/>
        <end position="223"/>
    </location>
</feature>
<comment type="similarity">
    <text evidence="1">Belongs to the ComF/GntX family.</text>
</comment>
<dbReference type="AlphaFoldDB" id="A0A2S2JLE4"/>
<sequence length="226" mass="26576">MKNKCLWCNKSINNELTLSFILSFKSYQEQSLCNECLNLFKVINNDLCCHMCGRSGTFKFNKCSDCLRWQKIGDSLVNHSFFQYNDVMKDYMQKYKFNGDYRLRKMFCKYFEQYLNSDMIIIPVPVSDKTFNQRGFNQVEGFLENVEYLNALLVNEDKQTQSHLNRKDRISTKQPFKLKHSMKNNIFNRNIIIVDDIYTTGTTMRHAGKLLIDNGAKNVQGLTLAR</sequence>
<dbReference type="PANTHER" id="PTHR47505:SF1">
    <property type="entry name" value="DNA UTILIZATION PROTEIN YHGH"/>
    <property type="match status" value="1"/>
</dbReference>
<protein>
    <submittedName>
        <fullName evidence="3">ComF family protein</fullName>
    </submittedName>
</protein>
<dbReference type="EMBL" id="QUBG01000006">
    <property type="protein sequence ID" value="TPR43230.1"/>
    <property type="molecule type" value="Genomic_DNA"/>
</dbReference>
<gene>
    <name evidence="3" type="ORF">DY130_06005</name>
</gene>
<dbReference type="CDD" id="cd06223">
    <property type="entry name" value="PRTases_typeI"/>
    <property type="match status" value="1"/>
</dbReference>
<evidence type="ECO:0000259" key="2">
    <source>
        <dbReference type="Pfam" id="PF00156"/>
    </source>
</evidence>
<evidence type="ECO:0000313" key="3">
    <source>
        <dbReference type="EMBL" id="TPR43230.1"/>
    </source>
</evidence>
<comment type="caution">
    <text evidence="3">The sequence shown here is derived from an EMBL/GenBank/DDBJ whole genome shotgun (WGS) entry which is preliminary data.</text>
</comment>
<dbReference type="RefSeq" id="WP_108982944.1">
    <property type="nucleotide sequence ID" value="NZ_BAABXB010000209.1"/>
</dbReference>
<reference evidence="3" key="1">
    <citation type="submission" date="2018-08" db="EMBL/GenBank/DDBJ databases">
        <title>Comparative genomics of wild bee and flower associated Lactobacillus reveals potential adaptation to the bee host.</title>
        <authorList>
            <person name="Vuong H.Q."/>
            <person name="Mcfrederick Q.S."/>
        </authorList>
    </citation>
    <scope>NUCLEOTIDE SEQUENCE</scope>
    <source>
        <strain evidence="3">HV_63</strain>
    </source>
</reference>
<organism evidence="3 4">
    <name type="scientific">Apilactobacillus micheneri</name>
    <dbReference type="NCBI Taxonomy" id="1899430"/>
    <lineage>
        <taxon>Bacteria</taxon>
        <taxon>Bacillati</taxon>
        <taxon>Bacillota</taxon>
        <taxon>Bacilli</taxon>
        <taxon>Lactobacillales</taxon>
        <taxon>Lactobacillaceae</taxon>
        <taxon>Apilactobacillus</taxon>
    </lineage>
</organism>